<dbReference type="PANTHER" id="PTHR11257:SF12">
    <property type="entry name" value="EJACULATORY BULB-SPECIFIC PROTEIN 3-RELATED"/>
    <property type="match status" value="1"/>
</dbReference>
<dbReference type="InterPro" id="IPR036682">
    <property type="entry name" value="OS_D_A10/PebIII_sf"/>
</dbReference>
<dbReference type="Pfam" id="PF03392">
    <property type="entry name" value="OS-D"/>
    <property type="match status" value="1"/>
</dbReference>
<dbReference type="PANTHER" id="PTHR11257">
    <property type="entry name" value="CHEMOSENSORY PROTEIN-RELATED"/>
    <property type="match status" value="1"/>
</dbReference>
<dbReference type="Gene3D" id="1.10.2080.10">
    <property type="entry name" value="Insect odorant-binding protein A10/Ejaculatory bulb-specific protein 3"/>
    <property type="match status" value="1"/>
</dbReference>
<dbReference type="InterPro" id="IPR005055">
    <property type="entry name" value="A10/PebIII"/>
</dbReference>
<organism evidence="2">
    <name type="scientific">Pristhesancus plagipennis</name>
    <name type="common">Common assassin bug</name>
    <dbReference type="NCBI Taxonomy" id="1955184"/>
    <lineage>
        <taxon>Eukaryota</taxon>
        <taxon>Metazoa</taxon>
        <taxon>Ecdysozoa</taxon>
        <taxon>Arthropoda</taxon>
        <taxon>Hexapoda</taxon>
        <taxon>Insecta</taxon>
        <taxon>Pterygota</taxon>
        <taxon>Neoptera</taxon>
        <taxon>Paraneoptera</taxon>
        <taxon>Hemiptera</taxon>
        <taxon>Heteroptera</taxon>
        <taxon>Panheteroptera</taxon>
        <taxon>Cimicomorpha</taxon>
        <taxon>Reduviidae</taxon>
        <taxon>Harpactorinae</taxon>
        <taxon>Harpactorini</taxon>
        <taxon>Pristhesancus</taxon>
    </lineage>
</organism>
<keyword evidence="1" id="KW-0732">Signal</keyword>
<sequence length="128" mass="14466">MKPVVLAFCFLAVLGISLAATTYTTQYDNIDVDSVLSNDRVYKKYFDCLTNKGKCTPEGKELKDRLPDALKTGCSKCTPKQRQGLEKVVKFLKESKPKDFDELARLYDPTGEFRKRYSAEAGKRGIKL</sequence>
<accession>A0A2K8JNV6</accession>
<feature type="chain" id="PRO_5014894505" evidence="1">
    <location>
        <begin position="20"/>
        <end position="128"/>
    </location>
</feature>
<dbReference type="AlphaFoldDB" id="A0A2K8JNV6"/>
<dbReference type="SUPFAM" id="SSF100910">
    <property type="entry name" value="Chemosensory protein Csp2"/>
    <property type="match status" value="1"/>
</dbReference>
<protein>
    <submittedName>
        <fullName evidence="2">Venom POBP 3</fullName>
    </submittedName>
</protein>
<dbReference type="EMBL" id="KY030932">
    <property type="protein sequence ID" value="ATU82683.1"/>
    <property type="molecule type" value="mRNA"/>
</dbReference>
<proteinExistence type="evidence at transcript level"/>
<feature type="signal peptide" evidence="1">
    <location>
        <begin position="1"/>
        <end position="19"/>
    </location>
</feature>
<reference evidence="2" key="1">
    <citation type="submission" date="2016-10" db="EMBL/GenBank/DDBJ databases">
        <title>The assassin bug Pristhesancus plagipennis produces two different types of venom.</title>
        <authorList>
            <person name="Walker A.A."/>
            <person name="Herzig V."/>
            <person name="Jin J."/>
            <person name="Fry B.G."/>
            <person name="King G.F."/>
        </authorList>
    </citation>
    <scope>NUCLEOTIDE SEQUENCE</scope>
</reference>
<evidence type="ECO:0000256" key="1">
    <source>
        <dbReference type="SAM" id="SignalP"/>
    </source>
</evidence>
<name>A0A2K8JNV6_PRIPG</name>
<evidence type="ECO:0000313" key="2">
    <source>
        <dbReference type="EMBL" id="ATU82683.1"/>
    </source>
</evidence>